<evidence type="ECO:0000256" key="2">
    <source>
        <dbReference type="ARBA" id="ARBA00022679"/>
    </source>
</evidence>
<sequence length="184" mass="20318">MTLSQLSSVLACSSTSLFRIMRFLMSWGIFKEKITNKGFMGYVQTPLSRLLTKDGNDSLATFLLFENNSFMLAPWHFLTASVLDNKTSPITRALGKELCSLDQCPKVFIGMSSVVNVGGGDGTTLHILIKTCPWIQGINFDLPHVVSVVPECEGIEHVGGDMFISVPEANAAFLKWILHDWSDD</sequence>
<dbReference type="Pfam" id="PF08100">
    <property type="entry name" value="Dimerisation"/>
    <property type="match status" value="1"/>
</dbReference>
<keyword evidence="2" id="KW-0808">Transferase</keyword>
<evidence type="ECO:0000259" key="6">
    <source>
        <dbReference type="Pfam" id="PF08100"/>
    </source>
</evidence>
<feature type="domain" description="O-methyltransferase C-terminal" evidence="5">
    <location>
        <begin position="108"/>
        <end position="184"/>
    </location>
</feature>
<dbReference type="InterPro" id="IPR036388">
    <property type="entry name" value="WH-like_DNA-bd_sf"/>
</dbReference>
<evidence type="ECO:0000256" key="3">
    <source>
        <dbReference type="ARBA" id="ARBA00022691"/>
    </source>
</evidence>
<dbReference type="SUPFAM" id="SSF46785">
    <property type="entry name" value="Winged helix' DNA-binding domain"/>
    <property type="match status" value="1"/>
</dbReference>
<dbReference type="PROSITE" id="PS51683">
    <property type="entry name" value="SAM_OMT_II"/>
    <property type="match status" value="1"/>
</dbReference>
<dbReference type="InterPro" id="IPR029063">
    <property type="entry name" value="SAM-dependent_MTases_sf"/>
</dbReference>
<evidence type="ECO:0000313" key="7">
    <source>
        <dbReference type="EMBL" id="KAK1370378.1"/>
    </source>
</evidence>
<dbReference type="Proteomes" id="UP001237642">
    <property type="component" value="Unassembled WGS sequence"/>
</dbReference>
<evidence type="ECO:0000313" key="8">
    <source>
        <dbReference type="Proteomes" id="UP001237642"/>
    </source>
</evidence>
<comment type="caution">
    <text evidence="7">The sequence shown here is derived from an EMBL/GenBank/DDBJ whole genome shotgun (WGS) entry which is preliminary data.</text>
</comment>
<dbReference type="PANTHER" id="PTHR11746">
    <property type="entry name" value="O-METHYLTRANSFERASE"/>
    <property type="match status" value="1"/>
</dbReference>
<dbReference type="InterPro" id="IPR016461">
    <property type="entry name" value="COMT-like"/>
</dbReference>
<dbReference type="EMBL" id="JAUIZM010000008">
    <property type="protein sequence ID" value="KAK1370378.1"/>
    <property type="molecule type" value="Genomic_DNA"/>
</dbReference>
<gene>
    <name evidence="7" type="ORF">POM88_036470</name>
</gene>
<keyword evidence="1" id="KW-0489">Methyltransferase</keyword>
<dbReference type="InterPro" id="IPR012967">
    <property type="entry name" value="COMT_dimerisation"/>
</dbReference>
<feature type="domain" description="O-methyltransferase dimerisation" evidence="6">
    <location>
        <begin position="1"/>
        <end position="53"/>
    </location>
</feature>
<evidence type="ECO:0000256" key="4">
    <source>
        <dbReference type="ARBA" id="ARBA00034481"/>
    </source>
</evidence>
<dbReference type="AlphaFoldDB" id="A0AAD8HQ38"/>
<dbReference type="GO" id="GO:0032259">
    <property type="term" value="P:methylation"/>
    <property type="evidence" value="ECO:0007669"/>
    <property type="project" value="UniProtKB-KW"/>
</dbReference>
<dbReference type="SUPFAM" id="SSF53335">
    <property type="entry name" value="S-adenosyl-L-methionine-dependent methyltransferases"/>
    <property type="match status" value="1"/>
</dbReference>
<reference evidence="7" key="1">
    <citation type="submission" date="2023-02" db="EMBL/GenBank/DDBJ databases">
        <title>Genome of toxic invasive species Heracleum sosnowskyi carries increased number of genes despite the absence of recent whole-genome duplications.</title>
        <authorList>
            <person name="Schelkunov M."/>
            <person name="Shtratnikova V."/>
            <person name="Makarenko M."/>
            <person name="Klepikova A."/>
            <person name="Omelchenko D."/>
            <person name="Novikova G."/>
            <person name="Obukhova E."/>
            <person name="Bogdanov V."/>
            <person name="Penin A."/>
            <person name="Logacheva M."/>
        </authorList>
    </citation>
    <scope>NUCLEOTIDE SEQUENCE</scope>
    <source>
        <strain evidence="7">Hsosn_3</strain>
        <tissue evidence="7">Leaf</tissue>
    </source>
</reference>
<dbReference type="Pfam" id="PF00891">
    <property type="entry name" value="Methyltransf_2"/>
    <property type="match status" value="1"/>
</dbReference>
<comment type="similarity">
    <text evidence="4">Belongs to the class I-like SAM-binding methyltransferase superfamily. Cation-independent O-methyltransferase family. COMT subfamily.</text>
</comment>
<reference evidence="7" key="2">
    <citation type="submission" date="2023-05" db="EMBL/GenBank/DDBJ databases">
        <authorList>
            <person name="Schelkunov M.I."/>
        </authorList>
    </citation>
    <scope>NUCLEOTIDE SEQUENCE</scope>
    <source>
        <strain evidence="7">Hsosn_3</strain>
        <tissue evidence="7">Leaf</tissue>
    </source>
</reference>
<evidence type="ECO:0000259" key="5">
    <source>
        <dbReference type="Pfam" id="PF00891"/>
    </source>
</evidence>
<organism evidence="7 8">
    <name type="scientific">Heracleum sosnowskyi</name>
    <dbReference type="NCBI Taxonomy" id="360622"/>
    <lineage>
        <taxon>Eukaryota</taxon>
        <taxon>Viridiplantae</taxon>
        <taxon>Streptophyta</taxon>
        <taxon>Embryophyta</taxon>
        <taxon>Tracheophyta</taxon>
        <taxon>Spermatophyta</taxon>
        <taxon>Magnoliopsida</taxon>
        <taxon>eudicotyledons</taxon>
        <taxon>Gunneridae</taxon>
        <taxon>Pentapetalae</taxon>
        <taxon>asterids</taxon>
        <taxon>campanulids</taxon>
        <taxon>Apiales</taxon>
        <taxon>Apiaceae</taxon>
        <taxon>Apioideae</taxon>
        <taxon>apioid superclade</taxon>
        <taxon>Tordylieae</taxon>
        <taxon>Tordyliinae</taxon>
        <taxon>Heracleum</taxon>
    </lineage>
</organism>
<dbReference type="InterPro" id="IPR001077">
    <property type="entry name" value="COMT_C"/>
</dbReference>
<keyword evidence="3" id="KW-0949">S-adenosyl-L-methionine</keyword>
<dbReference type="Gene3D" id="1.10.10.10">
    <property type="entry name" value="Winged helix-like DNA-binding domain superfamily/Winged helix DNA-binding domain"/>
    <property type="match status" value="1"/>
</dbReference>
<evidence type="ECO:0000256" key="1">
    <source>
        <dbReference type="ARBA" id="ARBA00022603"/>
    </source>
</evidence>
<name>A0AAD8HQ38_9APIA</name>
<dbReference type="Gene3D" id="3.40.50.150">
    <property type="entry name" value="Vaccinia Virus protein VP39"/>
    <property type="match status" value="1"/>
</dbReference>
<keyword evidence="8" id="KW-1185">Reference proteome</keyword>
<protein>
    <submittedName>
        <fullName evidence="7">O-methyltransferase family protein</fullName>
    </submittedName>
</protein>
<dbReference type="GO" id="GO:0008171">
    <property type="term" value="F:O-methyltransferase activity"/>
    <property type="evidence" value="ECO:0007669"/>
    <property type="project" value="InterPro"/>
</dbReference>
<proteinExistence type="inferred from homology"/>
<dbReference type="InterPro" id="IPR036390">
    <property type="entry name" value="WH_DNA-bd_sf"/>
</dbReference>
<accession>A0AAD8HQ38</accession>